<sequence>MDQQKRILKLSLTFFRVLGLHPNEKMLKIQVGIFLISSIFLLFLVFLRFRYEKITFGLISDTFESTFTLVHVLPKFVTLALARRSIKKLLETTGKFWFSKQFHETNNELKILTFVLRSFLFFVCLVILIFAIRPIFNDALAINCHVPRFFPTSVFTVFNNLVFSFSAFAVASFDMFVCVMVVLVAVQLKILSRVILGVNLAEDCDEMCLKKLKMCVNYHNFLNDFLQEVNSIVSPALLVYFTLAPVALCFELFFISKSPNLAETAKSCIYVSGIVIELFFFFCLPATYLMIESEQMVNVMYNTHWENSCSLPVRRTIIIMMQRMQKENILSAGKMVKINLETCTNAFRMAVSFYTCLQIVDERAGKKCC</sequence>
<dbReference type="GO" id="GO:0007165">
    <property type="term" value="P:signal transduction"/>
    <property type="evidence" value="ECO:0007669"/>
    <property type="project" value="UniProtKB-KW"/>
</dbReference>
<dbReference type="PANTHER" id="PTHR21137:SF35">
    <property type="entry name" value="ODORANT RECEPTOR 19A-RELATED"/>
    <property type="match status" value="1"/>
</dbReference>
<feature type="transmembrane region" description="Helical" evidence="10">
    <location>
        <begin position="111"/>
        <end position="132"/>
    </location>
</feature>
<evidence type="ECO:0000256" key="5">
    <source>
        <dbReference type="ARBA" id="ARBA00022725"/>
    </source>
</evidence>
<gene>
    <name evidence="11" type="ORF">Zmor_009265</name>
</gene>
<proteinExistence type="inferred from homology"/>
<protein>
    <recommendedName>
        <fullName evidence="10">Odorant receptor</fullName>
    </recommendedName>
</protein>
<comment type="subcellular location">
    <subcellularLocation>
        <location evidence="1 10">Cell membrane</location>
        <topology evidence="1 10">Multi-pass membrane protein</topology>
    </subcellularLocation>
</comment>
<evidence type="ECO:0000256" key="7">
    <source>
        <dbReference type="ARBA" id="ARBA00023136"/>
    </source>
</evidence>
<keyword evidence="6 10" id="KW-1133">Transmembrane helix</keyword>
<reference evidence="11" key="1">
    <citation type="journal article" date="2023" name="G3 (Bethesda)">
        <title>Whole genome assemblies of Zophobas morio and Tenebrio molitor.</title>
        <authorList>
            <person name="Kaur S."/>
            <person name="Stinson S.A."/>
            <person name="diCenzo G.C."/>
        </authorList>
    </citation>
    <scope>NUCLEOTIDE SEQUENCE</scope>
    <source>
        <strain evidence="11">QUZm001</strain>
    </source>
</reference>
<dbReference type="PANTHER" id="PTHR21137">
    <property type="entry name" value="ODORANT RECEPTOR"/>
    <property type="match status" value="1"/>
</dbReference>
<evidence type="ECO:0000256" key="9">
    <source>
        <dbReference type="ARBA" id="ARBA00023224"/>
    </source>
</evidence>
<accession>A0AA38IQG5</accession>
<feature type="transmembrane region" description="Helical" evidence="10">
    <location>
        <begin position="269"/>
        <end position="291"/>
    </location>
</feature>
<evidence type="ECO:0000256" key="10">
    <source>
        <dbReference type="RuleBase" id="RU351113"/>
    </source>
</evidence>
<evidence type="ECO:0000256" key="2">
    <source>
        <dbReference type="ARBA" id="ARBA00022475"/>
    </source>
</evidence>
<feature type="transmembrane region" description="Helical" evidence="10">
    <location>
        <begin position="237"/>
        <end position="257"/>
    </location>
</feature>
<evidence type="ECO:0000256" key="8">
    <source>
        <dbReference type="ARBA" id="ARBA00023170"/>
    </source>
</evidence>
<comment type="caution">
    <text evidence="11">The sequence shown here is derived from an EMBL/GenBank/DDBJ whole genome shotgun (WGS) entry which is preliminary data.</text>
</comment>
<evidence type="ECO:0000256" key="1">
    <source>
        <dbReference type="ARBA" id="ARBA00004651"/>
    </source>
</evidence>
<feature type="transmembrane region" description="Helical" evidence="10">
    <location>
        <begin position="161"/>
        <end position="186"/>
    </location>
</feature>
<keyword evidence="5 10" id="KW-0552">Olfaction</keyword>
<comment type="caution">
    <text evidence="10">Lacks conserved residue(s) required for the propagation of feature annotation.</text>
</comment>
<keyword evidence="8 10" id="KW-0675">Receptor</keyword>
<keyword evidence="12" id="KW-1185">Reference proteome</keyword>
<evidence type="ECO:0000313" key="12">
    <source>
        <dbReference type="Proteomes" id="UP001168821"/>
    </source>
</evidence>
<keyword evidence="2" id="KW-1003">Cell membrane</keyword>
<keyword evidence="4 10" id="KW-0812">Transmembrane</keyword>
<keyword evidence="9 10" id="KW-0807">Transducer</keyword>
<dbReference type="AlphaFoldDB" id="A0AA38IQG5"/>
<evidence type="ECO:0000256" key="4">
    <source>
        <dbReference type="ARBA" id="ARBA00022692"/>
    </source>
</evidence>
<dbReference type="GO" id="GO:0005886">
    <property type="term" value="C:plasma membrane"/>
    <property type="evidence" value="ECO:0007669"/>
    <property type="project" value="UniProtKB-SubCell"/>
</dbReference>
<organism evidence="11 12">
    <name type="scientific">Zophobas morio</name>
    <dbReference type="NCBI Taxonomy" id="2755281"/>
    <lineage>
        <taxon>Eukaryota</taxon>
        <taxon>Metazoa</taxon>
        <taxon>Ecdysozoa</taxon>
        <taxon>Arthropoda</taxon>
        <taxon>Hexapoda</taxon>
        <taxon>Insecta</taxon>
        <taxon>Pterygota</taxon>
        <taxon>Neoptera</taxon>
        <taxon>Endopterygota</taxon>
        <taxon>Coleoptera</taxon>
        <taxon>Polyphaga</taxon>
        <taxon>Cucujiformia</taxon>
        <taxon>Tenebrionidae</taxon>
        <taxon>Zophobas</taxon>
    </lineage>
</organism>
<dbReference type="Pfam" id="PF02949">
    <property type="entry name" value="7tm_6"/>
    <property type="match status" value="1"/>
</dbReference>
<dbReference type="GO" id="GO:0004984">
    <property type="term" value="F:olfactory receptor activity"/>
    <property type="evidence" value="ECO:0007669"/>
    <property type="project" value="InterPro"/>
</dbReference>
<name>A0AA38IQG5_9CUCU</name>
<dbReference type="GO" id="GO:0005549">
    <property type="term" value="F:odorant binding"/>
    <property type="evidence" value="ECO:0007669"/>
    <property type="project" value="InterPro"/>
</dbReference>
<evidence type="ECO:0000256" key="3">
    <source>
        <dbReference type="ARBA" id="ARBA00022606"/>
    </source>
</evidence>
<comment type="similarity">
    <text evidence="10">Belongs to the insect chemoreceptor superfamily. Heteromeric odorant receptor channel (TC 1.A.69) family.</text>
</comment>
<dbReference type="Proteomes" id="UP001168821">
    <property type="component" value="Unassembled WGS sequence"/>
</dbReference>
<keyword evidence="3 10" id="KW-0716">Sensory transduction</keyword>
<dbReference type="EMBL" id="JALNTZ010000003">
    <property type="protein sequence ID" value="KAJ3657464.1"/>
    <property type="molecule type" value="Genomic_DNA"/>
</dbReference>
<evidence type="ECO:0000256" key="6">
    <source>
        <dbReference type="ARBA" id="ARBA00022989"/>
    </source>
</evidence>
<dbReference type="InterPro" id="IPR004117">
    <property type="entry name" value="7tm6_olfct_rcpt"/>
</dbReference>
<evidence type="ECO:0000313" key="11">
    <source>
        <dbReference type="EMBL" id="KAJ3657464.1"/>
    </source>
</evidence>
<keyword evidence="7 10" id="KW-0472">Membrane</keyword>
<feature type="transmembrane region" description="Helical" evidence="10">
    <location>
        <begin position="29"/>
        <end position="47"/>
    </location>
</feature>